<name>A0ABN8FAI2_9BACT</name>
<sequence length="167" mass="19982">MKKVSVNDYIKVKLNDEGYEHRAKVHNAYANVITRWKQRDAEYYRSKADEDGYTKFQLWSFVDEFRDYFHIGCQLAFDNELVIVENPHNYPTTPITPYALDALKTFGRERGGEYCDRWQFSIIMTARRKWSLYLFNEVDGDLNFIKDLKDMEDLRRVYHAITGRELV</sequence>
<reference evidence="1" key="1">
    <citation type="submission" date="2021-12" db="EMBL/GenBank/DDBJ databases">
        <authorList>
            <person name="Rodrigo-Torres L."/>
            <person name="Arahal R. D."/>
            <person name="Lucena T."/>
        </authorList>
    </citation>
    <scope>NUCLEOTIDE SEQUENCE</scope>
    <source>
        <strain evidence="1">CECT 8419</strain>
    </source>
</reference>
<gene>
    <name evidence="1" type="ORF">LEM8419_03498</name>
</gene>
<protein>
    <recommendedName>
        <fullName evidence="3">Phage protein</fullName>
    </recommendedName>
</protein>
<dbReference type="Proteomes" id="UP000837803">
    <property type="component" value="Unassembled WGS sequence"/>
</dbReference>
<keyword evidence="2" id="KW-1185">Reference proteome</keyword>
<organism evidence="1 2">
    <name type="scientific">Neolewinella maritima</name>
    <dbReference type="NCBI Taxonomy" id="1383882"/>
    <lineage>
        <taxon>Bacteria</taxon>
        <taxon>Pseudomonadati</taxon>
        <taxon>Bacteroidota</taxon>
        <taxon>Saprospiria</taxon>
        <taxon>Saprospirales</taxon>
        <taxon>Lewinellaceae</taxon>
        <taxon>Neolewinella</taxon>
    </lineage>
</organism>
<comment type="caution">
    <text evidence="1">The sequence shown here is derived from an EMBL/GenBank/DDBJ whole genome shotgun (WGS) entry which is preliminary data.</text>
</comment>
<evidence type="ECO:0000313" key="1">
    <source>
        <dbReference type="EMBL" id="CAH1002626.1"/>
    </source>
</evidence>
<proteinExistence type="predicted"/>
<dbReference type="RefSeq" id="WP_238752454.1">
    <property type="nucleotide sequence ID" value="NZ_CAKLPZ010000007.1"/>
</dbReference>
<evidence type="ECO:0000313" key="2">
    <source>
        <dbReference type="Proteomes" id="UP000837803"/>
    </source>
</evidence>
<accession>A0ABN8FAI2</accession>
<dbReference type="EMBL" id="CAKLPZ010000007">
    <property type="protein sequence ID" value="CAH1002626.1"/>
    <property type="molecule type" value="Genomic_DNA"/>
</dbReference>
<evidence type="ECO:0008006" key="3">
    <source>
        <dbReference type="Google" id="ProtNLM"/>
    </source>
</evidence>